<evidence type="ECO:0000256" key="17">
    <source>
        <dbReference type="RuleBase" id="RU004356"/>
    </source>
</evidence>
<dbReference type="PROSITE" id="PS51986">
    <property type="entry name" value="GS_BETA_GRASP"/>
    <property type="match status" value="1"/>
</dbReference>
<dbReference type="InterPro" id="IPR004809">
    <property type="entry name" value="Gln_synth_I"/>
</dbReference>
<dbReference type="NCBIfam" id="TIGR00653">
    <property type="entry name" value="GlnA"/>
    <property type="match status" value="1"/>
</dbReference>
<dbReference type="GO" id="GO:0006542">
    <property type="term" value="P:glutamine biosynthetic process"/>
    <property type="evidence" value="ECO:0007669"/>
    <property type="project" value="InterPro"/>
</dbReference>
<dbReference type="InterPro" id="IPR027303">
    <property type="entry name" value="Gln_synth_gly_rich_site"/>
</dbReference>
<dbReference type="PROSITE" id="PS51987">
    <property type="entry name" value="GS_CATALYTIC"/>
    <property type="match status" value="1"/>
</dbReference>
<dbReference type="RefSeq" id="WP_097655357.1">
    <property type="nucleotide sequence ID" value="NZ_LYXE01000188.1"/>
</dbReference>
<dbReference type="EC" id="6.3.1.2" evidence="3 17"/>
<proteinExistence type="inferred from homology"/>
<feature type="binding site" evidence="14">
    <location>
        <position position="337"/>
    </location>
    <ligand>
        <name>Mg(2+)</name>
        <dbReference type="ChEBI" id="CHEBI:18420"/>
        <label>1</label>
    </ligand>
</feature>
<evidence type="ECO:0000256" key="9">
    <source>
        <dbReference type="ARBA" id="ARBA00022840"/>
    </source>
</evidence>
<evidence type="ECO:0000256" key="10">
    <source>
        <dbReference type="ARBA" id="ARBA00022842"/>
    </source>
</evidence>
<feature type="binding site" evidence="14">
    <location>
        <position position="132"/>
    </location>
    <ligand>
        <name>Mg(2+)</name>
        <dbReference type="ChEBI" id="CHEBI:18420"/>
        <label>1</label>
    </ligand>
</feature>
<evidence type="ECO:0000256" key="7">
    <source>
        <dbReference type="ARBA" id="ARBA00022723"/>
    </source>
</evidence>
<reference evidence="20 21" key="1">
    <citation type="submission" date="2016-05" db="EMBL/GenBank/DDBJ databases">
        <authorList>
            <person name="Lavstsen T."/>
            <person name="Jespersen J.S."/>
        </authorList>
    </citation>
    <scope>NUCLEOTIDE SEQUENCE [LARGE SCALE GENOMIC DNA]</scope>
    <source>
        <strain evidence="20 21">B7-9</strain>
    </source>
</reference>
<organism evidence="20 21">
    <name type="scientific">Candidatus Chloroploca asiatica</name>
    <dbReference type="NCBI Taxonomy" id="1506545"/>
    <lineage>
        <taxon>Bacteria</taxon>
        <taxon>Bacillati</taxon>
        <taxon>Chloroflexota</taxon>
        <taxon>Chloroflexia</taxon>
        <taxon>Chloroflexales</taxon>
        <taxon>Chloroflexineae</taxon>
        <taxon>Oscillochloridaceae</taxon>
        <taxon>Candidatus Chloroploca</taxon>
    </lineage>
</organism>
<keyword evidence="10 14" id="KW-0460">Magnesium</keyword>
<feature type="binding site" evidence="12">
    <location>
        <position position="305"/>
    </location>
    <ligand>
        <name>L-glutamate</name>
        <dbReference type="ChEBI" id="CHEBI:29985"/>
    </ligand>
</feature>
<dbReference type="PANTHER" id="PTHR43785:SF12">
    <property type="entry name" value="TYPE-1 GLUTAMINE SYNTHETASE 2"/>
    <property type="match status" value="1"/>
</dbReference>
<feature type="binding site" evidence="12">
    <location>
        <begin position="239"/>
        <end position="240"/>
    </location>
    <ligand>
        <name>L-glutamate</name>
        <dbReference type="ChEBI" id="CHEBI:29985"/>
    </ligand>
</feature>
<dbReference type="Gene3D" id="3.10.20.70">
    <property type="entry name" value="Glutamine synthetase, N-terminal domain"/>
    <property type="match status" value="1"/>
</dbReference>
<keyword evidence="9 13" id="KW-0067">ATP-binding</keyword>
<comment type="cofactor">
    <cofactor evidence="14">
        <name>Mg(2+)</name>
        <dbReference type="ChEBI" id="CHEBI:18420"/>
    </cofactor>
    <text evidence="14">Binds 2 Mg(2+) ions per subunit.</text>
</comment>
<evidence type="ECO:0000313" key="20">
    <source>
        <dbReference type="EMBL" id="PDV96633.1"/>
    </source>
</evidence>
<keyword evidence="6 17" id="KW-0436">Ligase</keyword>
<evidence type="ECO:0000256" key="5">
    <source>
        <dbReference type="ARBA" id="ARBA00022490"/>
    </source>
</evidence>
<evidence type="ECO:0000256" key="6">
    <source>
        <dbReference type="ARBA" id="ARBA00022598"/>
    </source>
</evidence>
<keyword evidence="7 14" id="KW-0479">Metal-binding</keyword>
<evidence type="ECO:0000256" key="15">
    <source>
        <dbReference type="PROSITE-ProRule" id="PRU01330"/>
    </source>
</evidence>
<keyword evidence="5" id="KW-0963">Cytoplasm</keyword>
<dbReference type="EMBL" id="LYXE01000188">
    <property type="protein sequence ID" value="PDV96633.1"/>
    <property type="molecule type" value="Genomic_DNA"/>
</dbReference>
<dbReference type="Proteomes" id="UP000220922">
    <property type="component" value="Unassembled WGS sequence"/>
</dbReference>
<keyword evidence="8 13" id="KW-0547">Nucleotide-binding</keyword>
<dbReference type="InterPro" id="IPR008147">
    <property type="entry name" value="Gln_synt_N"/>
</dbReference>
<dbReference type="PROSITE" id="PS00181">
    <property type="entry name" value="GLNA_ATP"/>
    <property type="match status" value="1"/>
</dbReference>
<evidence type="ECO:0000313" key="21">
    <source>
        <dbReference type="Proteomes" id="UP000220922"/>
    </source>
</evidence>
<dbReference type="AlphaFoldDB" id="A0A2H3KG15"/>
<feature type="binding site" evidence="13">
    <location>
        <position position="317"/>
    </location>
    <ligand>
        <name>ATP</name>
        <dbReference type="ChEBI" id="CHEBI:30616"/>
    </ligand>
</feature>
<comment type="subcellular location">
    <subcellularLocation>
        <location evidence="1">Cytoplasm</location>
    </subcellularLocation>
</comment>
<accession>A0A2H3KG15</accession>
<dbReference type="InterPro" id="IPR027302">
    <property type="entry name" value="Gln_synth_N_conserv_site"/>
</dbReference>
<dbReference type="GO" id="GO:0004356">
    <property type="term" value="F:glutamine synthetase activity"/>
    <property type="evidence" value="ECO:0007669"/>
    <property type="project" value="UniProtKB-EC"/>
</dbReference>
<evidence type="ECO:0000256" key="13">
    <source>
        <dbReference type="PIRSR" id="PIRSR604809-2"/>
    </source>
</evidence>
<dbReference type="InterPro" id="IPR036651">
    <property type="entry name" value="Gln_synt_N_sf"/>
</dbReference>
<dbReference type="Pfam" id="PF00120">
    <property type="entry name" value="Gln-synt_C"/>
    <property type="match status" value="1"/>
</dbReference>
<evidence type="ECO:0000256" key="12">
    <source>
        <dbReference type="PIRSR" id="PIRSR604809-1"/>
    </source>
</evidence>
<feature type="binding site" evidence="14">
    <location>
        <position position="244"/>
    </location>
    <ligand>
        <name>Mg(2+)</name>
        <dbReference type="ChEBI" id="CHEBI:18420"/>
        <label>1</label>
    </ligand>
</feature>
<dbReference type="GO" id="GO:0005524">
    <property type="term" value="F:ATP binding"/>
    <property type="evidence" value="ECO:0007669"/>
    <property type="project" value="UniProtKB-KW"/>
</dbReference>
<dbReference type="SUPFAM" id="SSF55931">
    <property type="entry name" value="Glutamine synthetase/guanido kinase"/>
    <property type="match status" value="1"/>
</dbReference>
<feature type="binding site" evidence="13">
    <location>
        <position position="183"/>
    </location>
    <ligand>
        <name>ATP</name>
        <dbReference type="ChEBI" id="CHEBI:30616"/>
    </ligand>
</feature>
<comment type="similarity">
    <text evidence="2 15 16">Belongs to the glutamine synthetase family.</text>
</comment>
<comment type="catalytic activity">
    <reaction evidence="11 17">
        <text>L-glutamate + NH4(+) + ATP = L-glutamine + ADP + phosphate + H(+)</text>
        <dbReference type="Rhea" id="RHEA:16169"/>
        <dbReference type="ChEBI" id="CHEBI:15378"/>
        <dbReference type="ChEBI" id="CHEBI:28938"/>
        <dbReference type="ChEBI" id="CHEBI:29985"/>
        <dbReference type="ChEBI" id="CHEBI:30616"/>
        <dbReference type="ChEBI" id="CHEBI:43474"/>
        <dbReference type="ChEBI" id="CHEBI:58359"/>
        <dbReference type="ChEBI" id="CHEBI:456216"/>
        <dbReference type="EC" id="6.3.1.2"/>
    </reaction>
</comment>
<evidence type="ECO:0000259" key="19">
    <source>
        <dbReference type="PROSITE" id="PS51987"/>
    </source>
</evidence>
<dbReference type="GO" id="GO:0046872">
    <property type="term" value="F:metal ion binding"/>
    <property type="evidence" value="ECO:0007669"/>
    <property type="project" value="UniProtKB-KW"/>
</dbReference>
<evidence type="ECO:0000259" key="18">
    <source>
        <dbReference type="PROSITE" id="PS51986"/>
    </source>
</evidence>
<name>A0A2H3KG15_9CHLR</name>
<sequence>MSDDLRQTLLERAEEERVAFVNLQFTDVLGMVKTVTIPVSELEDALGHGVWFDGSSLEGFARMVESDMYLVPDPATYALIPWDKHEGLTTARLICNIYTPDGKPFAGDPRHVLTNALNQAAALGYGFNVAPELEFFLFKSNADGMPTPMVHDQASYFDLSTDQATLIRRQMVRALSQLGITAEAAHHEVAAGQHEIDLRYDGALRAADHTITARVALKAIAQLNGLYATFMPKPLAGVNGNGMHVHQSLVDLVTGQNVFNDPDDPYGLSPIAHHFIAGLLAHAPGMCAILAPLVNSYKRLVPGFEAPIYISWGRTNRSALVRVPRITTGRHQSTRVELRCPDPACNPYLAYAVMLVAGLDGIKRKLSLREASEEDLFHVDPRARGLATLPSSLGAALDALREDQVIMQALGPNAFERFVDAKQQEWESYRQHVSAWEIQRYLAIF</sequence>
<feature type="binding site" evidence="14">
    <location>
        <position position="188"/>
    </location>
    <ligand>
        <name>Mg(2+)</name>
        <dbReference type="ChEBI" id="CHEBI:18420"/>
        <label>1</label>
    </ligand>
</feature>
<evidence type="ECO:0000256" key="3">
    <source>
        <dbReference type="ARBA" id="ARBA00012937"/>
    </source>
</evidence>
<dbReference type="SUPFAM" id="SSF54368">
    <property type="entry name" value="Glutamine synthetase, N-terminal domain"/>
    <property type="match status" value="1"/>
</dbReference>
<feature type="binding site" evidence="12">
    <location>
        <position position="339"/>
    </location>
    <ligand>
        <name>L-glutamate</name>
        <dbReference type="ChEBI" id="CHEBI:29985"/>
    </ligand>
</feature>
<dbReference type="Gene3D" id="3.30.590.10">
    <property type="entry name" value="Glutamine synthetase/guanido kinase, catalytic domain"/>
    <property type="match status" value="1"/>
</dbReference>
<dbReference type="PROSITE" id="PS00180">
    <property type="entry name" value="GLNA_1"/>
    <property type="match status" value="1"/>
</dbReference>
<feature type="binding site" evidence="12">
    <location>
        <position position="299"/>
    </location>
    <ligand>
        <name>L-glutamate</name>
        <dbReference type="ChEBI" id="CHEBI:29985"/>
    </ligand>
</feature>
<feature type="domain" description="GS catalytic" evidence="19">
    <location>
        <begin position="109"/>
        <end position="445"/>
    </location>
</feature>
<evidence type="ECO:0000256" key="16">
    <source>
        <dbReference type="RuleBase" id="RU000384"/>
    </source>
</evidence>
<dbReference type="InterPro" id="IPR008146">
    <property type="entry name" value="Gln_synth_cat_dom"/>
</dbReference>
<feature type="binding site" evidence="14">
    <location>
        <position position="134"/>
    </location>
    <ligand>
        <name>Mg(2+)</name>
        <dbReference type="ChEBI" id="CHEBI:18420"/>
        <label>1</label>
    </ligand>
</feature>
<feature type="binding site" evidence="13">
    <location>
        <begin position="246"/>
        <end position="248"/>
    </location>
    <ligand>
        <name>ATP</name>
        <dbReference type="ChEBI" id="CHEBI:30616"/>
    </ligand>
</feature>
<dbReference type="Pfam" id="PF03951">
    <property type="entry name" value="Gln-synt_N"/>
    <property type="match status" value="1"/>
</dbReference>
<keyword evidence="21" id="KW-1185">Reference proteome</keyword>
<gene>
    <name evidence="20" type="ORF">A9Q02_06695</name>
</gene>
<evidence type="ECO:0000256" key="4">
    <source>
        <dbReference type="ARBA" id="ARBA00021364"/>
    </source>
</evidence>
<feature type="binding site" evidence="12">
    <location>
        <position position="317"/>
    </location>
    <ligand>
        <name>L-glutamate</name>
        <dbReference type="ChEBI" id="CHEBI:29985"/>
    </ligand>
</feature>
<dbReference type="OrthoDB" id="9807095at2"/>
<dbReference type="PANTHER" id="PTHR43785">
    <property type="entry name" value="GAMMA-GLUTAMYLPUTRESCINE SYNTHETASE"/>
    <property type="match status" value="1"/>
</dbReference>
<feature type="binding site" evidence="14">
    <location>
        <position position="195"/>
    </location>
    <ligand>
        <name>Mg(2+)</name>
        <dbReference type="ChEBI" id="CHEBI:18420"/>
        <label>1</label>
    </ligand>
</feature>
<dbReference type="SMART" id="SM01230">
    <property type="entry name" value="Gln-synt_C"/>
    <property type="match status" value="1"/>
</dbReference>
<evidence type="ECO:0000256" key="8">
    <source>
        <dbReference type="ARBA" id="ARBA00022741"/>
    </source>
</evidence>
<evidence type="ECO:0000256" key="1">
    <source>
        <dbReference type="ARBA" id="ARBA00004496"/>
    </source>
</evidence>
<evidence type="ECO:0000256" key="11">
    <source>
        <dbReference type="ARBA" id="ARBA00049436"/>
    </source>
</evidence>
<evidence type="ECO:0000256" key="14">
    <source>
        <dbReference type="PIRSR" id="PIRSR604809-3"/>
    </source>
</evidence>
<feature type="domain" description="GS beta-grasp" evidence="18">
    <location>
        <begin position="16"/>
        <end position="102"/>
    </location>
</feature>
<protein>
    <recommendedName>
        <fullName evidence="4 17">Glutamine synthetase</fullName>
        <ecNumber evidence="3 17">6.3.1.2</ecNumber>
    </recommendedName>
</protein>
<dbReference type="GO" id="GO:0005737">
    <property type="term" value="C:cytoplasm"/>
    <property type="evidence" value="ECO:0007669"/>
    <property type="project" value="UniProtKB-SubCell"/>
</dbReference>
<evidence type="ECO:0000256" key="2">
    <source>
        <dbReference type="ARBA" id="ARBA00009897"/>
    </source>
</evidence>
<dbReference type="InterPro" id="IPR014746">
    <property type="entry name" value="Gln_synth/guanido_kin_cat_dom"/>
</dbReference>
<comment type="caution">
    <text evidence="20">The sequence shown here is derived from an EMBL/GenBank/DDBJ whole genome shotgun (WGS) entry which is preliminary data.</text>
</comment>